<dbReference type="Gene3D" id="3.90.1510.10">
    <property type="entry name" value="Glycerate kinase, domain 2"/>
    <property type="match status" value="1"/>
</dbReference>
<dbReference type="AlphaFoldDB" id="A0A2M9BDN9"/>
<keyword evidence="6" id="KW-1185">Reference proteome</keyword>
<name>A0A2M9BDN9_9ACTN</name>
<dbReference type="InterPro" id="IPR004381">
    <property type="entry name" value="Glycerate_kinase"/>
</dbReference>
<dbReference type="PIRSF" id="PIRSF006078">
    <property type="entry name" value="GlxK"/>
    <property type="match status" value="1"/>
</dbReference>
<comment type="similarity">
    <text evidence="1 4">Belongs to the glycerate kinase type-1 family.</text>
</comment>
<evidence type="ECO:0000256" key="3">
    <source>
        <dbReference type="ARBA" id="ARBA00022777"/>
    </source>
</evidence>
<evidence type="ECO:0000313" key="6">
    <source>
        <dbReference type="Proteomes" id="UP000230842"/>
    </source>
</evidence>
<evidence type="ECO:0000256" key="2">
    <source>
        <dbReference type="ARBA" id="ARBA00022679"/>
    </source>
</evidence>
<dbReference type="InterPro" id="IPR018193">
    <property type="entry name" value="Glyc_kinase_flavodox-like_fold"/>
</dbReference>
<dbReference type="RefSeq" id="WP_100414274.1">
    <property type="nucleotide sequence ID" value="NZ_PGEZ01000001.1"/>
</dbReference>
<evidence type="ECO:0000256" key="4">
    <source>
        <dbReference type="PIRNR" id="PIRNR006078"/>
    </source>
</evidence>
<dbReference type="PANTHER" id="PTHR21599:SF0">
    <property type="entry name" value="GLYCERATE KINASE"/>
    <property type="match status" value="1"/>
</dbReference>
<dbReference type="Pfam" id="PF02595">
    <property type="entry name" value="Gly_kinase"/>
    <property type="match status" value="1"/>
</dbReference>
<dbReference type="SUPFAM" id="SSF110738">
    <property type="entry name" value="Glycerate kinase I"/>
    <property type="match status" value="1"/>
</dbReference>
<organism evidence="5 6">
    <name type="scientific">Mumia flava</name>
    <dbReference type="NCBI Taxonomy" id="1348852"/>
    <lineage>
        <taxon>Bacteria</taxon>
        <taxon>Bacillati</taxon>
        <taxon>Actinomycetota</taxon>
        <taxon>Actinomycetes</taxon>
        <taxon>Propionibacteriales</taxon>
        <taxon>Nocardioidaceae</taxon>
        <taxon>Mumia</taxon>
    </lineage>
</organism>
<gene>
    <name evidence="5" type="ORF">CLV56_0284</name>
</gene>
<keyword evidence="2 4" id="KW-0808">Transferase</keyword>
<dbReference type="PANTHER" id="PTHR21599">
    <property type="entry name" value="GLYCERATE KINASE"/>
    <property type="match status" value="1"/>
</dbReference>
<dbReference type="NCBIfam" id="TIGR00045">
    <property type="entry name" value="glycerate kinase"/>
    <property type="match status" value="1"/>
</dbReference>
<dbReference type="GO" id="GO:0008887">
    <property type="term" value="F:glycerate kinase activity"/>
    <property type="evidence" value="ECO:0007669"/>
    <property type="project" value="UniProtKB-UniRule"/>
</dbReference>
<dbReference type="GO" id="GO:0031388">
    <property type="term" value="P:organic acid phosphorylation"/>
    <property type="evidence" value="ECO:0007669"/>
    <property type="project" value="UniProtKB-UniRule"/>
</dbReference>
<evidence type="ECO:0000313" key="5">
    <source>
        <dbReference type="EMBL" id="PJJ56080.1"/>
    </source>
</evidence>
<accession>A0A2M9BDN9</accession>
<dbReference type="InterPro" id="IPR036129">
    <property type="entry name" value="Glycerate_kinase_sf"/>
</dbReference>
<comment type="caution">
    <text evidence="5">The sequence shown here is derived from an EMBL/GenBank/DDBJ whole genome shotgun (WGS) entry which is preliminary data.</text>
</comment>
<protein>
    <submittedName>
        <fullName evidence="5">Glycerate kinase</fullName>
    </submittedName>
</protein>
<dbReference type="OrthoDB" id="9774290at2"/>
<sequence>MRVLVAPDKFAGTLSAPEAAAAIAAGWARRAPDDVLDLVGMADGGPGFVTTLHAALGGRVQRASVRGPLGAPVDVEILLVDHGAGGAAPDGPTAYVESAQACGLAADDRREPDRASTYGVGQAVATALDAGARTVVVGLGGSATTDGGAGLLAALGAEADRPLDGGPQAFDGIGRLDLAPARSRVAGVRLVAATDVTTPLLGMFGAARTFGPQKGLDSDGVLRVDGLLEQLVVAACGSSPAERRAADAAGAGAAGGLGFALQLLGAATEPGVELVADAVGLTERARSADVVITGEGSFDITSAAGKVVDGVADRAAAALRPCVVLAGRVEVGSRERRAMGIEAAYALVDLVGAERAMAEPAAALAELGERVATTWSSTGRRDTGSVGPTA</sequence>
<reference evidence="5 6" key="1">
    <citation type="submission" date="2017-11" db="EMBL/GenBank/DDBJ databases">
        <title>Genomic Encyclopedia of Archaeal and Bacterial Type Strains, Phase II (KMG-II): From Individual Species to Whole Genera.</title>
        <authorList>
            <person name="Goeker M."/>
        </authorList>
    </citation>
    <scope>NUCLEOTIDE SEQUENCE [LARGE SCALE GENOMIC DNA]</scope>
    <source>
        <strain evidence="5 6">DSM 27763</strain>
    </source>
</reference>
<proteinExistence type="inferred from homology"/>
<evidence type="ECO:0000256" key="1">
    <source>
        <dbReference type="ARBA" id="ARBA00006284"/>
    </source>
</evidence>
<dbReference type="InterPro" id="IPR018197">
    <property type="entry name" value="Glycerate_kinase_RE-like"/>
</dbReference>
<keyword evidence="3 4" id="KW-0418">Kinase</keyword>
<dbReference type="EMBL" id="PGEZ01000001">
    <property type="protein sequence ID" value="PJJ56080.1"/>
    <property type="molecule type" value="Genomic_DNA"/>
</dbReference>
<dbReference type="Gene3D" id="3.40.50.10350">
    <property type="entry name" value="Glycerate kinase, domain 1"/>
    <property type="match status" value="1"/>
</dbReference>
<dbReference type="Proteomes" id="UP000230842">
    <property type="component" value="Unassembled WGS sequence"/>
</dbReference>